<sequence length="133" mass="14179">MRAAAGFGKTTLMQQYAESCAAQQHATVWLRLDAGDNDLERLLVHLDAGLAALSLQQRSDHAAFVTAFSGTHLELGEFLAEDILARQSDACRAFLLETSVLGQLSAPLCDAKPHRSGGTGPRARPDPVSRGHG</sequence>
<dbReference type="AlphaFoldDB" id="F8GSA5"/>
<feature type="domain" description="MalT-like winged helix" evidence="2">
    <location>
        <begin position="80"/>
        <end position="111"/>
    </location>
</feature>
<protein>
    <submittedName>
        <fullName evidence="3">Transcriptional regulator LuxR family</fullName>
    </submittedName>
</protein>
<dbReference type="HOGENOM" id="CLU_1903188_0_0_4"/>
<dbReference type="InterPro" id="IPR059106">
    <property type="entry name" value="WHD_MalT"/>
</dbReference>
<proteinExistence type="predicted"/>
<name>F8GSA5_CUPNN</name>
<accession>F8GSA5</accession>
<dbReference type="EMBL" id="CP002878">
    <property type="protein sequence ID" value="AEI79755.1"/>
    <property type="molecule type" value="Genomic_DNA"/>
</dbReference>
<reference evidence="3 4" key="1">
    <citation type="journal article" date="2011" name="J. Bacteriol.">
        <title>Complete genome sequence of the type strain Cupriavidus necator N-1.</title>
        <authorList>
            <person name="Poehlein A."/>
            <person name="Kusian B."/>
            <person name="Friedrich B."/>
            <person name="Daniel R."/>
            <person name="Bowien B."/>
        </authorList>
    </citation>
    <scope>NUCLEOTIDE SEQUENCE [LARGE SCALE GENOMIC DNA]</scope>
    <source>
        <strain evidence="4">ATCC 43291 / DSM 13513 / CCUG 52238 / LMG 8453 / N-1</strain>
    </source>
</reference>
<dbReference type="Proteomes" id="UP000006798">
    <property type="component" value="Chromosome 2"/>
</dbReference>
<organism evidence="3 4">
    <name type="scientific">Cupriavidus necator (strain ATCC 43291 / DSM 13513 / CCUG 52238 / LMG 8453 / N-1)</name>
    <name type="common">Ralstonia eutropha</name>
    <dbReference type="NCBI Taxonomy" id="1042878"/>
    <lineage>
        <taxon>Bacteria</taxon>
        <taxon>Pseudomonadati</taxon>
        <taxon>Pseudomonadota</taxon>
        <taxon>Betaproteobacteria</taxon>
        <taxon>Burkholderiales</taxon>
        <taxon>Burkholderiaceae</taxon>
        <taxon>Cupriavidus</taxon>
    </lineage>
</organism>
<evidence type="ECO:0000256" key="1">
    <source>
        <dbReference type="SAM" id="MobiDB-lite"/>
    </source>
</evidence>
<dbReference type="Pfam" id="PF25873">
    <property type="entry name" value="WHD_MalT"/>
    <property type="match status" value="1"/>
</dbReference>
<evidence type="ECO:0000259" key="2">
    <source>
        <dbReference type="Pfam" id="PF25873"/>
    </source>
</evidence>
<dbReference type="KEGG" id="cnc:CNE_2c07840"/>
<evidence type="ECO:0000313" key="4">
    <source>
        <dbReference type="Proteomes" id="UP000006798"/>
    </source>
</evidence>
<feature type="compositionally biased region" description="Basic and acidic residues" evidence="1">
    <location>
        <begin position="123"/>
        <end position="133"/>
    </location>
</feature>
<feature type="region of interest" description="Disordered" evidence="1">
    <location>
        <begin position="110"/>
        <end position="133"/>
    </location>
</feature>
<gene>
    <name evidence="3" type="ordered locus">CNE_2c07840</name>
</gene>
<evidence type="ECO:0000313" key="3">
    <source>
        <dbReference type="EMBL" id="AEI79755.1"/>
    </source>
</evidence>